<comment type="caution">
    <text evidence="1">The sequence shown here is derived from an EMBL/GenBank/DDBJ whole genome shotgun (WGS) entry which is preliminary data.</text>
</comment>
<evidence type="ECO:0000313" key="2">
    <source>
        <dbReference type="Proteomes" id="UP000603463"/>
    </source>
</evidence>
<gene>
    <name evidence="1" type="ORF">GS882_03785</name>
</gene>
<accession>A0A9Q4ZIS3</accession>
<name>A0A9Q4ZIS3_RHOHA</name>
<sequence length="105" mass="11630">MKVTEITQNHWHHAGIIDCTLAPDGRDWSEVIPELWADPKIRATIVSYIADMSVRGAVIPIEIEGTEDGRGFSSYRVTDGRLRVAAAHALMLPRVPVNLSPAERN</sequence>
<proteinExistence type="predicted"/>
<reference evidence="1" key="1">
    <citation type="journal article" date="2020" name="Environ. Microbiol.">
        <title>The novel and transferable erm(51) gene confers Macrolides, Lincosamides, and Streptogramins B (MLSB) resistance to clonal Rhodococcus equi in the environment.</title>
        <authorList>
            <person name="Huber L."/>
            <person name="Giguere S."/>
            <person name="Slovis N.M."/>
            <person name="Alvarez-Narvaez S."/>
            <person name="Hart K.A."/>
            <person name="Greiter M."/>
            <person name="Morris E.R.A."/>
            <person name="Cohen N.D."/>
        </authorList>
    </citation>
    <scope>NUCLEOTIDE SEQUENCE</scope>
    <source>
        <strain evidence="1">Lh_116_1</strain>
    </source>
</reference>
<evidence type="ECO:0000313" key="1">
    <source>
        <dbReference type="EMBL" id="NKT77336.1"/>
    </source>
</evidence>
<dbReference type="Proteomes" id="UP000603463">
    <property type="component" value="Unassembled WGS sequence"/>
</dbReference>
<dbReference type="EMBL" id="WVBC01000002">
    <property type="protein sequence ID" value="NKT77336.1"/>
    <property type="molecule type" value="Genomic_DNA"/>
</dbReference>
<organism evidence="1 2">
    <name type="scientific">Rhodococcus hoagii</name>
    <name type="common">Corynebacterium equii</name>
    <dbReference type="NCBI Taxonomy" id="43767"/>
    <lineage>
        <taxon>Bacteria</taxon>
        <taxon>Bacillati</taxon>
        <taxon>Actinomycetota</taxon>
        <taxon>Actinomycetes</taxon>
        <taxon>Mycobacteriales</taxon>
        <taxon>Nocardiaceae</taxon>
        <taxon>Prescottella</taxon>
    </lineage>
</organism>
<dbReference type="AlphaFoldDB" id="A0A9Q4ZIS3"/>
<protein>
    <submittedName>
        <fullName evidence="1">Uncharacterized protein</fullName>
    </submittedName>
</protein>